<reference evidence="10" key="3">
    <citation type="submission" date="2011-03" db="EMBL/GenBank/DDBJ databases">
        <title>Annotation of Magnaporthe poae ATCC 64411.</title>
        <authorList>
            <person name="Ma L.-J."/>
            <person name="Dead R."/>
            <person name="Young S.K."/>
            <person name="Zeng Q."/>
            <person name="Gargeya S."/>
            <person name="Fitzgerald M."/>
            <person name="Haas B."/>
            <person name="Abouelleil A."/>
            <person name="Alvarado L."/>
            <person name="Arachchi H.M."/>
            <person name="Berlin A."/>
            <person name="Brown A."/>
            <person name="Chapman S.B."/>
            <person name="Chen Z."/>
            <person name="Dunbar C."/>
            <person name="Freedman E."/>
            <person name="Gearin G."/>
            <person name="Gellesch M."/>
            <person name="Goldberg J."/>
            <person name="Griggs A."/>
            <person name="Gujja S."/>
            <person name="Heiman D."/>
            <person name="Howarth C."/>
            <person name="Larson L."/>
            <person name="Lui A."/>
            <person name="MacDonald P.J.P."/>
            <person name="Mehta T."/>
            <person name="Montmayeur A."/>
            <person name="Murphy C."/>
            <person name="Neiman D."/>
            <person name="Pearson M."/>
            <person name="Priest M."/>
            <person name="Roberts A."/>
            <person name="Saif S."/>
            <person name="Shea T."/>
            <person name="Shenoy N."/>
            <person name="Sisk P."/>
            <person name="Stolte C."/>
            <person name="Sykes S."/>
            <person name="Yandava C."/>
            <person name="Wortman J."/>
            <person name="Nusbaum C."/>
            <person name="Birren B."/>
        </authorList>
    </citation>
    <scope>NUCLEOTIDE SEQUENCE</scope>
    <source>
        <strain evidence="10">ATCC 64411</strain>
    </source>
</reference>
<dbReference type="InterPro" id="IPR007219">
    <property type="entry name" value="XnlR_reg_dom"/>
</dbReference>
<dbReference type="PROSITE" id="PS00028">
    <property type="entry name" value="ZINC_FINGER_C2H2_1"/>
    <property type="match status" value="2"/>
</dbReference>
<dbReference type="GO" id="GO:0008270">
    <property type="term" value="F:zinc ion binding"/>
    <property type="evidence" value="ECO:0007669"/>
    <property type="project" value="UniProtKB-KW"/>
</dbReference>
<dbReference type="Proteomes" id="UP000011715">
    <property type="component" value="Unassembled WGS sequence"/>
</dbReference>
<keyword evidence="2" id="KW-0479">Metal-binding</keyword>
<evidence type="ECO:0000256" key="3">
    <source>
        <dbReference type="ARBA" id="ARBA00022737"/>
    </source>
</evidence>
<dbReference type="InterPro" id="IPR051059">
    <property type="entry name" value="VerF-like"/>
</dbReference>
<dbReference type="Gene3D" id="3.30.160.60">
    <property type="entry name" value="Classic Zinc Finger"/>
    <property type="match status" value="2"/>
</dbReference>
<dbReference type="EMBL" id="GL876981">
    <property type="protein sequence ID" value="KLU92531.1"/>
    <property type="molecule type" value="Genomic_DNA"/>
</dbReference>
<keyword evidence="6" id="KW-0539">Nucleus</keyword>
<evidence type="ECO:0000313" key="10">
    <source>
        <dbReference type="EMBL" id="KLU92531.1"/>
    </source>
</evidence>
<dbReference type="OrthoDB" id="6077919at2759"/>
<evidence type="ECO:0000256" key="4">
    <source>
        <dbReference type="ARBA" id="ARBA00022771"/>
    </source>
</evidence>
<evidence type="ECO:0000313" key="11">
    <source>
        <dbReference type="EnsemblFungi" id="MAPG_11476T0"/>
    </source>
</evidence>
<sequence length="1255" mass="134767">METVPESVAPATTEAEDVMADVVKTEPSYPELAAAPSPTAPASTEGAEESASSITVNTQAPPPANNFPPPKTDKPRPHVCGTCQRSFARLEHLKRHERSHTKEKPFQCPECTRCFARRDLLLRHQQKLHQSTTPAARPRNRRESASGARPAGSRVRKNRIAGSTVSGVGGGPGTMRPRANTISHVDGAHISMMAAATANVARMNAGHPHGHSRHASLVGLPMQPHIEHTYAGMAAAMGQRGIVHGLPKLETHTMGGFDPFANGLRTAPPIAAYGNEFDFEGLLFGSGSTVNPNALHYSESPHMALDAASPFSHGGMADMASAHQMDDTFDWLTGFEQQMSFGNGHEHAIDGSSPSAISTASQSGISDVMVDGSNSHPAVTTAAPSTTFFQPSAIMGPPQMGHPYGIDMTGGFFSDFLNGSPLSPQPPHQKGMVEPYISTPPPSLSSISPSVLSSMGGGPNMNHGVLGGYGAGPETPSSINGSNNHGTSPIATITDSTRHAILGALSCGTSQHSLLTGRRYSLGAAAAAAHSPEGSASMAAAVDKQLPSTQDMQRYVAAYLRYFHPHLPFLHVPTLSFELPANLASGLGGGAVPGAGCLILSMAAIGALYESEREQSAHLFEMAKKMIGLYLEEKRKATVGLASLRRASVADAKISMPDARGETPLWLAQAMLLNNIYGHNCADKRAAEIAHTHSATLVSLASGAQLLRPVRIEPRQRSGDESMEGIERPWSGEQNQERAQQQQEQPSSEVEQQAEWLAWKEMEERKRTLYVIFILSSMLVSAYNHMPALTNSEIRLDLPCDEEFFAAESAAEFNAKGGVAAANHNRMTFHQALRELLCASERQQQQQQQQPSPAGPNGNGNSNNSSGSGIHRPFGSSVNPADLPSSDLKPSSFGCLVLINALHNYIWETRQRHRKKMWSNEDTELMHRRIEPALRAWQAAWASNPRHSLERPNPFGEGPLSADAVPLLDLAYVRLFVNMSVTKEKFWQRDWDGLARELARGEEIVQHAQHSPTQSMMTDRSETGSSVFIDSPPTQSPSPDFGGVVKTPSSTGLGHPQTQIAQLQNKTGSLSSASVSSGSGLATAGRATSRREKHLRRAAFFAADSLAMSDRFGVTFADFSRELPLQSAMCAFDCSQVLAEWVATLQDRVGRYLGVLGKDEVELGQVPAIMLLEEEDVKLLMKVQDVVDSADIKISLDGGSLAAEQGGYAAKILRVAAHMLSRSGAWPITRLMSSCLEQHANHMRARAERSVIGSD</sequence>
<keyword evidence="5" id="KW-0862">Zinc</keyword>
<evidence type="ECO:0000256" key="6">
    <source>
        <dbReference type="ARBA" id="ARBA00023242"/>
    </source>
</evidence>
<reference evidence="11" key="4">
    <citation type="journal article" date="2015" name="G3 (Bethesda)">
        <title>Genome sequences of three phytopathogenic species of the Magnaporthaceae family of fungi.</title>
        <authorList>
            <person name="Okagaki L.H."/>
            <person name="Nunes C.C."/>
            <person name="Sailsbery J."/>
            <person name="Clay B."/>
            <person name="Brown D."/>
            <person name="John T."/>
            <person name="Oh Y."/>
            <person name="Young N."/>
            <person name="Fitzgerald M."/>
            <person name="Haas B.J."/>
            <person name="Zeng Q."/>
            <person name="Young S."/>
            <person name="Adiconis X."/>
            <person name="Fan L."/>
            <person name="Levin J.Z."/>
            <person name="Mitchell T.K."/>
            <person name="Okubara P.A."/>
            <person name="Farman M.L."/>
            <person name="Kohn L.M."/>
            <person name="Birren B."/>
            <person name="Ma L.-J."/>
            <person name="Dean R.A."/>
        </authorList>
    </citation>
    <scope>NUCLEOTIDE SEQUENCE</scope>
    <source>
        <strain evidence="11">ATCC 64411 / 73-15</strain>
    </source>
</reference>
<feature type="compositionally biased region" description="Pro residues" evidence="8">
    <location>
        <begin position="60"/>
        <end position="70"/>
    </location>
</feature>
<dbReference type="GO" id="GO:0006351">
    <property type="term" value="P:DNA-templated transcription"/>
    <property type="evidence" value="ECO:0007669"/>
    <property type="project" value="InterPro"/>
</dbReference>
<feature type="region of interest" description="Disordered" evidence="8">
    <location>
        <begin position="126"/>
        <end position="178"/>
    </location>
</feature>
<reference evidence="10" key="2">
    <citation type="submission" date="2010-05" db="EMBL/GenBank/DDBJ databases">
        <title>The Genome Sequence of Magnaporthe poae strain ATCC 64411.</title>
        <authorList>
            <consortium name="The Broad Institute Genome Sequencing Platform"/>
            <consortium name="Broad Institute Genome Sequencing Center for Infectious Disease"/>
            <person name="Ma L.-J."/>
            <person name="Dead R."/>
            <person name="Young S."/>
            <person name="Zeng Q."/>
            <person name="Koehrsen M."/>
            <person name="Alvarado L."/>
            <person name="Berlin A."/>
            <person name="Chapman S.B."/>
            <person name="Chen Z."/>
            <person name="Freedman E."/>
            <person name="Gellesch M."/>
            <person name="Goldberg J."/>
            <person name="Griggs A."/>
            <person name="Gujja S."/>
            <person name="Heilman E.R."/>
            <person name="Heiman D."/>
            <person name="Hepburn T."/>
            <person name="Howarth C."/>
            <person name="Jen D."/>
            <person name="Larson L."/>
            <person name="Mehta T."/>
            <person name="Neiman D."/>
            <person name="Pearson M."/>
            <person name="Roberts A."/>
            <person name="Saif S."/>
            <person name="Shea T."/>
            <person name="Shenoy N."/>
            <person name="Sisk P."/>
            <person name="Stolte C."/>
            <person name="Sykes S."/>
            <person name="Walk T."/>
            <person name="White J."/>
            <person name="Yandava C."/>
            <person name="Haas B."/>
            <person name="Nusbaum C."/>
            <person name="Birren B."/>
        </authorList>
    </citation>
    <scope>NUCLEOTIDE SEQUENCE</scope>
    <source>
        <strain evidence="10">ATCC 64411</strain>
    </source>
</reference>
<dbReference type="InterPro" id="IPR036236">
    <property type="entry name" value="Znf_C2H2_sf"/>
</dbReference>
<feature type="compositionally biased region" description="Low complexity" evidence="8">
    <location>
        <begin position="33"/>
        <end position="53"/>
    </location>
</feature>
<dbReference type="GO" id="GO:0000981">
    <property type="term" value="F:DNA-binding transcription factor activity, RNA polymerase II-specific"/>
    <property type="evidence" value="ECO:0007669"/>
    <property type="project" value="InterPro"/>
</dbReference>
<keyword evidence="12" id="KW-1185">Reference proteome</keyword>
<gene>
    <name evidence="10" type="ORF">MAPG_11476</name>
</gene>
<name>A0A0C4EFD3_MAGP6</name>
<dbReference type="EMBL" id="ADBL01002829">
    <property type="status" value="NOT_ANNOTATED_CDS"/>
    <property type="molecule type" value="Genomic_DNA"/>
</dbReference>
<evidence type="ECO:0000256" key="8">
    <source>
        <dbReference type="SAM" id="MobiDB-lite"/>
    </source>
</evidence>
<dbReference type="SUPFAM" id="SSF57667">
    <property type="entry name" value="beta-beta-alpha zinc fingers"/>
    <property type="match status" value="1"/>
</dbReference>
<keyword evidence="4 7" id="KW-0863">Zinc-finger</keyword>
<dbReference type="eggNOG" id="KOG1721">
    <property type="taxonomic scope" value="Eukaryota"/>
</dbReference>
<dbReference type="CDD" id="cd12148">
    <property type="entry name" value="fungal_TF_MHR"/>
    <property type="match status" value="1"/>
</dbReference>
<feature type="region of interest" description="Disordered" evidence="8">
    <location>
        <begin position="840"/>
        <end position="883"/>
    </location>
</feature>
<feature type="compositionally biased region" description="Polar residues" evidence="8">
    <location>
        <begin position="1008"/>
        <end position="1028"/>
    </location>
</feature>
<feature type="compositionally biased region" description="Polar residues" evidence="8">
    <location>
        <begin position="1047"/>
        <end position="1066"/>
    </location>
</feature>
<feature type="compositionally biased region" description="Low complexity" evidence="8">
    <location>
        <begin position="1067"/>
        <end position="1085"/>
    </location>
</feature>
<evidence type="ECO:0000256" key="5">
    <source>
        <dbReference type="ARBA" id="ARBA00022833"/>
    </source>
</evidence>
<proteinExistence type="predicted"/>
<evidence type="ECO:0000259" key="9">
    <source>
        <dbReference type="PROSITE" id="PS50157"/>
    </source>
</evidence>
<dbReference type="VEuPathDB" id="FungiDB:MAPG_11476"/>
<dbReference type="GO" id="GO:0000978">
    <property type="term" value="F:RNA polymerase II cis-regulatory region sequence-specific DNA binding"/>
    <property type="evidence" value="ECO:0007669"/>
    <property type="project" value="InterPro"/>
</dbReference>
<evidence type="ECO:0000313" key="12">
    <source>
        <dbReference type="Proteomes" id="UP000011715"/>
    </source>
</evidence>
<keyword evidence="3" id="KW-0677">Repeat</keyword>
<dbReference type="PANTHER" id="PTHR40626">
    <property type="entry name" value="MIP31509P"/>
    <property type="match status" value="1"/>
</dbReference>
<feature type="region of interest" description="Disordered" evidence="8">
    <location>
        <begin position="711"/>
        <end position="749"/>
    </location>
</feature>
<reference evidence="11" key="5">
    <citation type="submission" date="2015-06" db="UniProtKB">
        <authorList>
            <consortium name="EnsemblFungi"/>
        </authorList>
    </citation>
    <scope>IDENTIFICATION</scope>
    <source>
        <strain evidence="11">ATCC 64411</strain>
    </source>
</reference>
<evidence type="ECO:0000256" key="7">
    <source>
        <dbReference type="PROSITE-ProRule" id="PRU00042"/>
    </source>
</evidence>
<dbReference type="PROSITE" id="PS50157">
    <property type="entry name" value="ZINC_FINGER_C2H2_2"/>
    <property type="match status" value="2"/>
</dbReference>
<protein>
    <submittedName>
        <fullName evidence="10">DNA binding regulatory protein AmdX</fullName>
    </submittedName>
</protein>
<dbReference type="OMA" id="GHSQSMF"/>
<comment type="subcellular location">
    <subcellularLocation>
        <location evidence="1">Nucleus</location>
    </subcellularLocation>
</comment>
<evidence type="ECO:0000256" key="2">
    <source>
        <dbReference type="ARBA" id="ARBA00022723"/>
    </source>
</evidence>
<feature type="domain" description="C2H2-type" evidence="9">
    <location>
        <begin position="106"/>
        <end position="134"/>
    </location>
</feature>
<evidence type="ECO:0000256" key="1">
    <source>
        <dbReference type="ARBA" id="ARBA00004123"/>
    </source>
</evidence>
<feature type="region of interest" description="Disordered" evidence="8">
    <location>
        <begin position="1006"/>
        <end position="1089"/>
    </location>
</feature>
<dbReference type="PANTHER" id="PTHR40626:SF13">
    <property type="entry name" value="RESPIRATION FACTOR 2-RELATED"/>
    <property type="match status" value="1"/>
</dbReference>
<reference evidence="12" key="1">
    <citation type="submission" date="2010-05" db="EMBL/GenBank/DDBJ databases">
        <title>The genome sequence of Magnaporthe poae strain ATCC 64411.</title>
        <authorList>
            <person name="Ma L.-J."/>
            <person name="Dead R."/>
            <person name="Young S."/>
            <person name="Zeng Q."/>
            <person name="Koehrsen M."/>
            <person name="Alvarado L."/>
            <person name="Berlin A."/>
            <person name="Chapman S.B."/>
            <person name="Chen Z."/>
            <person name="Freedman E."/>
            <person name="Gellesch M."/>
            <person name="Goldberg J."/>
            <person name="Griggs A."/>
            <person name="Gujja S."/>
            <person name="Heilman E.R."/>
            <person name="Heiman D."/>
            <person name="Hepburn T."/>
            <person name="Howarth C."/>
            <person name="Jen D."/>
            <person name="Larson L."/>
            <person name="Mehta T."/>
            <person name="Neiman D."/>
            <person name="Pearson M."/>
            <person name="Roberts A."/>
            <person name="Saif S."/>
            <person name="Shea T."/>
            <person name="Shenoy N."/>
            <person name="Sisk P."/>
            <person name="Stolte C."/>
            <person name="Sykes S."/>
            <person name="Walk T."/>
            <person name="White J."/>
            <person name="Yandava C."/>
            <person name="Haas B."/>
            <person name="Nusbaum C."/>
            <person name="Birren B."/>
        </authorList>
    </citation>
    <scope>NUCLEOTIDE SEQUENCE [LARGE SCALE GENOMIC DNA]</scope>
    <source>
        <strain evidence="12">ATCC 64411 / 73-15</strain>
    </source>
</reference>
<organism evidence="11 12">
    <name type="scientific">Magnaporthiopsis poae (strain ATCC 64411 / 73-15)</name>
    <name type="common">Kentucky bluegrass fungus</name>
    <name type="synonym">Magnaporthe poae</name>
    <dbReference type="NCBI Taxonomy" id="644358"/>
    <lineage>
        <taxon>Eukaryota</taxon>
        <taxon>Fungi</taxon>
        <taxon>Dikarya</taxon>
        <taxon>Ascomycota</taxon>
        <taxon>Pezizomycotina</taxon>
        <taxon>Sordariomycetes</taxon>
        <taxon>Sordariomycetidae</taxon>
        <taxon>Magnaporthales</taxon>
        <taxon>Magnaporthaceae</taxon>
        <taxon>Magnaporthiopsis</taxon>
    </lineage>
</organism>
<dbReference type="GO" id="GO:0000785">
    <property type="term" value="C:chromatin"/>
    <property type="evidence" value="ECO:0007669"/>
    <property type="project" value="TreeGrafter"/>
</dbReference>
<feature type="compositionally biased region" description="Basic and acidic residues" evidence="8">
    <location>
        <begin position="711"/>
        <end position="720"/>
    </location>
</feature>
<dbReference type="FunFam" id="3.30.160.60:FF:000576">
    <property type="entry name" value="C2H2 transcription factor (AmdX)"/>
    <property type="match status" value="1"/>
</dbReference>
<dbReference type="EnsemblFungi" id="MAPG_11476T0">
    <property type="protein sequence ID" value="MAPG_11476T0"/>
    <property type="gene ID" value="MAPG_11476"/>
</dbReference>
<dbReference type="AlphaFoldDB" id="A0A0C4EFD3"/>
<dbReference type="STRING" id="644358.A0A0C4EFD3"/>
<feature type="domain" description="C2H2-type" evidence="9">
    <location>
        <begin position="78"/>
        <end position="105"/>
    </location>
</feature>
<accession>A0A0C4EFD3</accession>
<dbReference type="InterPro" id="IPR013087">
    <property type="entry name" value="Znf_C2H2_type"/>
</dbReference>
<dbReference type="Pfam" id="PF00096">
    <property type="entry name" value="zf-C2H2"/>
    <property type="match status" value="2"/>
</dbReference>
<dbReference type="GO" id="GO:0005634">
    <property type="term" value="C:nucleus"/>
    <property type="evidence" value="ECO:0007669"/>
    <property type="project" value="UniProtKB-SubCell"/>
</dbReference>
<dbReference type="FunFam" id="3.30.160.60:FF:000343">
    <property type="entry name" value="C2H2 transcription factor (AmdX)"/>
    <property type="match status" value="1"/>
</dbReference>
<feature type="compositionally biased region" description="Low complexity" evidence="8">
    <location>
        <begin position="733"/>
        <end position="749"/>
    </location>
</feature>
<feature type="region of interest" description="Disordered" evidence="8">
    <location>
        <begin position="1"/>
        <end position="80"/>
    </location>
</feature>
<dbReference type="SMART" id="SM00355">
    <property type="entry name" value="ZnF_C2H2"/>
    <property type="match status" value="2"/>
</dbReference>
<feature type="compositionally biased region" description="Low complexity" evidence="8">
    <location>
        <begin position="843"/>
        <end position="869"/>
    </location>
</feature>
<dbReference type="Pfam" id="PF04082">
    <property type="entry name" value="Fungal_trans"/>
    <property type="match status" value="1"/>
</dbReference>